<evidence type="ECO:0000313" key="2">
    <source>
        <dbReference type="Proteomes" id="UP000076722"/>
    </source>
</evidence>
<name>A0A164YUR5_9AGAM</name>
<evidence type="ECO:0000313" key="1">
    <source>
        <dbReference type="EMBL" id="KZS97255.1"/>
    </source>
</evidence>
<dbReference type="Proteomes" id="UP000076722">
    <property type="component" value="Unassembled WGS sequence"/>
</dbReference>
<proteinExistence type="predicted"/>
<gene>
    <name evidence="1" type="ORF">SISNIDRAFT_450051</name>
</gene>
<keyword evidence="2" id="KW-1185">Reference proteome</keyword>
<accession>A0A164YUR5</accession>
<sequence>MTHTRHCVIRLIGWHEFRESLNLLWKADEIPIRVTDTSVEINGGPGVGISADVFTGAGCLTIGSTAAKLAGAARRQKSRELAHSRCGEQQRDK</sequence>
<dbReference type="EMBL" id="KV419397">
    <property type="protein sequence ID" value="KZS97255.1"/>
    <property type="molecule type" value="Genomic_DNA"/>
</dbReference>
<organism evidence="1 2">
    <name type="scientific">Sistotremastrum niveocremeum HHB9708</name>
    <dbReference type="NCBI Taxonomy" id="1314777"/>
    <lineage>
        <taxon>Eukaryota</taxon>
        <taxon>Fungi</taxon>
        <taxon>Dikarya</taxon>
        <taxon>Basidiomycota</taxon>
        <taxon>Agaricomycotina</taxon>
        <taxon>Agaricomycetes</taxon>
        <taxon>Sistotremastrales</taxon>
        <taxon>Sistotremastraceae</taxon>
        <taxon>Sertulicium</taxon>
        <taxon>Sertulicium niveocremeum</taxon>
    </lineage>
</organism>
<reference evidence="1 2" key="1">
    <citation type="journal article" date="2016" name="Mol. Biol. Evol.">
        <title>Comparative Genomics of Early-Diverging Mushroom-Forming Fungi Provides Insights into the Origins of Lignocellulose Decay Capabilities.</title>
        <authorList>
            <person name="Nagy L.G."/>
            <person name="Riley R."/>
            <person name="Tritt A."/>
            <person name="Adam C."/>
            <person name="Daum C."/>
            <person name="Floudas D."/>
            <person name="Sun H."/>
            <person name="Yadav J.S."/>
            <person name="Pangilinan J."/>
            <person name="Larsson K.H."/>
            <person name="Matsuura K."/>
            <person name="Barry K."/>
            <person name="Labutti K."/>
            <person name="Kuo R."/>
            <person name="Ohm R.A."/>
            <person name="Bhattacharya S.S."/>
            <person name="Shirouzu T."/>
            <person name="Yoshinaga Y."/>
            <person name="Martin F.M."/>
            <person name="Grigoriev I.V."/>
            <person name="Hibbett D.S."/>
        </authorList>
    </citation>
    <scope>NUCLEOTIDE SEQUENCE [LARGE SCALE GENOMIC DNA]</scope>
    <source>
        <strain evidence="1 2">HHB9708</strain>
    </source>
</reference>
<protein>
    <submittedName>
        <fullName evidence="1">Uncharacterized protein</fullName>
    </submittedName>
</protein>
<dbReference type="AlphaFoldDB" id="A0A164YUR5"/>